<name>A0A914RRA3_PAREQ</name>
<accession>A0A914RRA3</accession>
<dbReference type="Proteomes" id="UP000887564">
    <property type="component" value="Unplaced"/>
</dbReference>
<dbReference type="AlphaFoldDB" id="A0A914RRA3"/>
<evidence type="ECO:0000313" key="1">
    <source>
        <dbReference type="Proteomes" id="UP000887564"/>
    </source>
</evidence>
<protein>
    <submittedName>
        <fullName evidence="2">Uncharacterized protein</fullName>
    </submittedName>
</protein>
<proteinExistence type="predicted"/>
<keyword evidence="1" id="KW-1185">Reference proteome</keyword>
<sequence length="59" mass="6663">MHAKIIGDIQVQLVWQVVKSEMVPITVTSSELNINRYSNRILLSLTVNSLFLSIVSHII</sequence>
<organism evidence="1 2">
    <name type="scientific">Parascaris equorum</name>
    <name type="common">Equine roundworm</name>
    <dbReference type="NCBI Taxonomy" id="6256"/>
    <lineage>
        <taxon>Eukaryota</taxon>
        <taxon>Metazoa</taxon>
        <taxon>Ecdysozoa</taxon>
        <taxon>Nematoda</taxon>
        <taxon>Chromadorea</taxon>
        <taxon>Rhabditida</taxon>
        <taxon>Spirurina</taxon>
        <taxon>Ascaridomorpha</taxon>
        <taxon>Ascaridoidea</taxon>
        <taxon>Ascarididae</taxon>
        <taxon>Parascaris</taxon>
    </lineage>
</organism>
<evidence type="ECO:0000313" key="2">
    <source>
        <dbReference type="WBParaSite" id="PEQ_0000903001-mRNA-1"/>
    </source>
</evidence>
<dbReference type="WBParaSite" id="PEQ_0000903001-mRNA-1">
    <property type="protein sequence ID" value="PEQ_0000903001-mRNA-1"/>
    <property type="gene ID" value="PEQ_0000903001"/>
</dbReference>
<reference evidence="2" key="1">
    <citation type="submission" date="2022-11" db="UniProtKB">
        <authorList>
            <consortium name="WormBaseParasite"/>
        </authorList>
    </citation>
    <scope>IDENTIFICATION</scope>
</reference>